<keyword evidence="2" id="KW-1185">Reference proteome</keyword>
<reference evidence="1 2" key="1">
    <citation type="submission" date="2019-03" db="EMBL/GenBank/DDBJ databases">
        <title>Genome sequence of Sphingomonas sp. 17J27-24.</title>
        <authorList>
            <person name="Kim M."/>
            <person name="Maeng S."/>
            <person name="Sathiyaraj S."/>
        </authorList>
    </citation>
    <scope>NUCLEOTIDE SEQUENCE [LARGE SCALE GENOMIC DNA]</scope>
    <source>
        <strain evidence="1 2">17J27-24</strain>
    </source>
</reference>
<dbReference type="AlphaFoldDB" id="A0A4Y8ZMK9"/>
<sequence length="97" mass="10404">MIVETAAVNGKTPMQIADYATMRALAAAQPPKEPAQVETILTLFEEGHEAPPSIRAPDVAYLKALYSASPTLNKMAQLNRLTKAVLETSPDEPQAAK</sequence>
<dbReference type="EMBL" id="SPDV01000071">
    <property type="protein sequence ID" value="TFI56502.1"/>
    <property type="molecule type" value="Genomic_DNA"/>
</dbReference>
<dbReference type="OrthoDB" id="7218943at2"/>
<dbReference type="RefSeq" id="WP_135090357.1">
    <property type="nucleotide sequence ID" value="NZ_SPDV01000071.1"/>
</dbReference>
<organism evidence="1 2">
    <name type="scientific">Sphingomonas parva</name>
    <dbReference type="NCBI Taxonomy" id="2555898"/>
    <lineage>
        <taxon>Bacteria</taxon>
        <taxon>Pseudomonadati</taxon>
        <taxon>Pseudomonadota</taxon>
        <taxon>Alphaproteobacteria</taxon>
        <taxon>Sphingomonadales</taxon>
        <taxon>Sphingomonadaceae</taxon>
        <taxon>Sphingomonas</taxon>
    </lineage>
</organism>
<protein>
    <submittedName>
        <fullName evidence="1">Uncharacterized protein</fullName>
    </submittedName>
</protein>
<name>A0A4Y8ZMK9_9SPHN</name>
<proteinExistence type="predicted"/>
<evidence type="ECO:0000313" key="2">
    <source>
        <dbReference type="Proteomes" id="UP000298213"/>
    </source>
</evidence>
<evidence type="ECO:0000313" key="1">
    <source>
        <dbReference type="EMBL" id="TFI56502.1"/>
    </source>
</evidence>
<dbReference type="Proteomes" id="UP000298213">
    <property type="component" value="Unassembled WGS sequence"/>
</dbReference>
<gene>
    <name evidence="1" type="ORF">E2493_19830</name>
</gene>
<comment type="caution">
    <text evidence="1">The sequence shown here is derived from an EMBL/GenBank/DDBJ whole genome shotgun (WGS) entry which is preliminary data.</text>
</comment>
<accession>A0A4Y8ZMK9</accession>